<dbReference type="InterPro" id="IPR018114">
    <property type="entry name" value="TRYPSIN_HIS"/>
</dbReference>
<keyword evidence="2" id="KW-0964">Secreted</keyword>
<reference evidence="12 13" key="1">
    <citation type="submission" date="2024-05" db="EMBL/GenBank/DDBJ databases">
        <title>Genetic variation in Jamaican populations of the coffee berry borer (Hypothenemus hampei).</title>
        <authorList>
            <person name="Errbii M."/>
            <person name="Myrie A."/>
        </authorList>
    </citation>
    <scope>NUCLEOTIDE SEQUENCE [LARGE SCALE GENOMIC DNA]</scope>
    <source>
        <strain evidence="12">JA-Hopewell-2020-01-JO</strain>
        <tissue evidence="12">Whole body</tissue>
    </source>
</reference>
<dbReference type="CDD" id="cd00190">
    <property type="entry name" value="Tryp_SPc"/>
    <property type="match status" value="1"/>
</dbReference>
<dbReference type="SUPFAM" id="SSF50494">
    <property type="entry name" value="Trypsin-like serine proteases"/>
    <property type="match status" value="1"/>
</dbReference>
<evidence type="ECO:0000256" key="6">
    <source>
        <dbReference type="ARBA" id="ARBA00022825"/>
    </source>
</evidence>
<dbReference type="PANTHER" id="PTHR24264:SF65">
    <property type="entry name" value="SRCR DOMAIN-CONTAINING PROTEIN"/>
    <property type="match status" value="1"/>
</dbReference>
<evidence type="ECO:0000313" key="13">
    <source>
        <dbReference type="Proteomes" id="UP001566132"/>
    </source>
</evidence>
<evidence type="ECO:0000256" key="5">
    <source>
        <dbReference type="ARBA" id="ARBA00022801"/>
    </source>
</evidence>
<organism evidence="12 13">
    <name type="scientific">Hypothenemus hampei</name>
    <name type="common">Coffee berry borer</name>
    <dbReference type="NCBI Taxonomy" id="57062"/>
    <lineage>
        <taxon>Eukaryota</taxon>
        <taxon>Metazoa</taxon>
        <taxon>Ecdysozoa</taxon>
        <taxon>Arthropoda</taxon>
        <taxon>Hexapoda</taxon>
        <taxon>Insecta</taxon>
        <taxon>Pterygota</taxon>
        <taxon>Neoptera</taxon>
        <taxon>Endopterygota</taxon>
        <taxon>Coleoptera</taxon>
        <taxon>Polyphaga</taxon>
        <taxon>Cucujiformia</taxon>
        <taxon>Curculionidae</taxon>
        <taxon>Scolytinae</taxon>
        <taxon>Hypothenemus</taxon>
    </lineage>
</organism>
<evidence type="ECO:0000259" key="11">
    <source>
        <dbReference type="PROSITE" id="PS50240"/>
    </source>
</evidence>
<feature type="region of interest" description="Disordered" evidence="9">
    <location>
        <begin position="285"/>
        <end position="312"/>
    </location>
</feature>
<keyword evidence="5" id="KW-0378">Hydrolase</keyword>
<comment type="subcellular location">
    <subcellularLocation>
        <location evidence="1">Secreted</location>
    </subcellularLocation>
</comment>
<keyword evidence="8" id="KW-0325">Glycoprotein</keyword>
<evidence type="ECO:0000256" key="9">
    <source>
        <dbReference type="SAM" id="MobiDB-lite"/>
    </source>
</evidence>
<dbReference type="Proteomes" id="UP001566132">
    <property type="component" value="Unassembled WGS sequence"/>
</dbReference>
<sequence>MYLIPIVSVVFLNIVQLVSNESKCGRPLGSNFTIQSERIVSGYDIGYYRYPWYAALMEKNQVACGGALISNKFVLTAAHCYKDYLMRNTGRKLEEIYTVRLGVYNICSTEKSVDQFSIEKVQVHELYLKKKPYFDICLLTLKENAAKFEPVCLPRNVISPRPKEGTVPGLGALKHEGPMPCTVQEARLLIYPDTACRKMINDSGNNPSDVVNAFCAGYLAGGIDTCQGDSGGPFEILDESGKYVLLGLVSFGFDCAMPGYLGMYTDVSRYISWIQNKTGLSDTQFLDSSHDSKQSDSGSEEHNQSETVLHTIHRYPHRREPLKIIIIRNKQRKHEAERKLKGTKGKINHN</sequence>
<keyword evidence="6" id="KW-0720">Serine protease</keyword>
<comment type="caution">
    <text evidence="12">The sequence shown here is derived from an EMBL/GenBank/DDBJ whole genome shotgun (WGS) entry which is preliminary data.</text>
</comment>
<proteinExistence type="predicted"/>
<dbReference type="AlphaFoldDB" id="A0ABD1F431"/>
<name>A0ABD1F431_HYPHA</name>
<evidence type="ECO:0000256" key="1">
    <source>
        <dbReference type="ARBA" id="ARBA00004613"/>
    </source>
</evidence>
<dbReference type="PRINTS" id="PR00722">
    <property type="entry name" value="CHYMOTRYPSIN"/>
</dbReference>
<dbReference type="PROSITE" id="PS50240">
    <property type="entry name" value="TRYPSIN_DOM"/>
    <property type="match status" value="1"/>
</dbReference>
<protein>
    <recommendedName>
        <fullName evidence="11">Peptidase S1 domain-containing protein</fullName>
    </recommendedName>
</protein>
<evidence type="ECO:0000256" key="3">
    <source>
        <dbReference type="ARBA" id="ARBA00022670"/>
    </source>
</evidence>
<feature type="compositionally biased region" description="Basic and acidic residues" evidence="9">
    <location>
        <begin position="288"/>
        <end position="304"/>
    </location>
</feature>
<dbReference type="GO" id="GO:0005576">
    <property type="term" value="C:extracellular region"/>
    <property type="evidence" value="ECO:0007669"/>
    <property type="project" value="UniProtKB-SubCell"/>
</dbReference>
<keyword evidence="4 10" id="KW-0732">Signal</keyword>
<gene>
    <name evidence="12" type="ORF">ABEB36_004672</name>
</gene>
<evidence type="ECO:0000256" key="10">
    <source>
        <dbReference type="SAM" id="SignalP"/>
    </source>
</evidence>
<feature type="domain" description="Peptidase S1" evidence="11">
    <location>
        <begin position="39"/>
        <end position="279"/>
    </location>
</feature>
<evidence type="ECO:0000313" key="12">
    <source>
        <dbReference type="EMBL" id="KAL1510014.1"/>
    </source>
</evidence>
<dbReference type="FunFam" id="2.40.10.10:FF:000054">
    <property type="entry name" value="Complement C1r subcomponent"/>
    <property type="match status" value="1"/>
</dbReference>
<keyword evidence="3" id="KW-0645">Protease</keyword>
<evidence type="ECO:0000256" key="8">
    <source>
        <dbReference type="ARBA" id="ARBA00023180"/>
    </source>
</evidence>
<evidence type="ECO:0000256" key="7">
    <source>
        <dbReference type="ARBA" id="ARBA00023157"/>
    </source>
</evidence>
<dbReference type="InterPro" id="IPR043504">
    <property type="entry name" value="Peptidase_S1_PA_chymotrypsin"/>
</dbReference>
<evidence type="ECO:0000256" key="2">
    <source>
        <dbReference type="ARBA" id="ARBA00022525"/>
    </source>
</evidence>
<evidence type="ECO:0000256" key="4">
    <source>
        <dbReference type="ARBA" id="ARBA00022729"/>
    </source>
</evidence>
<dbReference type="PROSITE" id="PS00134">
    <property type="entry name" value="TRYPSIN_HIS"/>
    <property type="match status" value="1"/>
</dbReference>
<accession>A0ABD1F431</accession>
<dbReference type="InterPro" id="IPR050127">
    <property type="entry name" value="Serine_Proteases_S1"/>
</dbReference>
<feature type="chain" id="PRO_5044841039" description="Peptidase S1 domain-containing protein" evidence="10">
    <location>
        <begin position="21"/>
        <end position="350"/>
    </location>
</feature>
<dbReference type="EMBL" id="JBDJPC010000003">
    <property type="protein sequence ID" value="KAL1510014.1"/>
    <property type="molecule type" value="Genomic_DNA"/>
</dbReference>
<dbReference type="GO" id="GO:0006508">
    <property type="term" value="P:proteolysis"/>
    <property type="evidence" value="ECO:0007669"/>
    <property type="project" value="UniProtKB-KW"/>
</dbReference>
<dbReference type="InterPro" id="IPR009003">
    <property type="entry name" value="Peptidase_S1_PA"/>
</dbReference>
<dbReference type="GO" id="GO:0008236">
    <property type="term" value="F:serine-type peptidase activity"/>
    <property type="evidence" value="ECO:0007669"/>
    <property type="project" value="UniProtKB-KW"/>
</dbReference>
<dbReference type="InterPro" id="IPR001254">
    <property type="entry name" value="Trypsin_dom"/>
</dbReference>
<feature type="signal peptide" evidence="10">
    <location>
        <begin position="1"/>
        <end position="20"/>
    </location>
</feature>
<keyword evidence="7" id="KW-1015">Disulfide bond</keyword>
<dbReference type="PANTHER" id="PTHR24264">
    <property type="entry name" value="TRYPSIN-RELATED"/>
    <property type="match status" value="1"/>
</dbReference>
<keyword evidence="13" id="KW-1185">Reference proteome</keyword>
<dbReference type="InterPro" id="IPR001314">
    <property type="entry name" value="Peptidase_S1A"/>
</dbReference>
<dbReference type="Pfam" id="PF00089">
    <property type="entry name" value="Trypsin"/>
    <property type="match status" value="1"/>
</dbReference>
<dbReference type="Gene3D" id="2.40.10.10">
    <property type="entry name" value="Trypsin-like serine proteases"/>
    <property type="match status" value="1"/>
</dbReference>
<dbReference type="SMART" id="SM00020">
    <property type="entry name" value="Tryp_SPc"/>
    <property type="match status" value="1"/>
</dbReference>